<keyword evidence="1" id="KW-0472">Membrane</keyword>
<proteinExistence type="predicted"/>
<protein>
    <submittedName>
        <fullName evidence="2">Uncharacterized protein</fullName>
    </submittedName>
</protein>
<comment type="caution">
    <text evidence="2">The sequence shown here is derived from an EMBL/GenBank/DDBJ whole genome shotgun (WGS) entry which is preliminary data.</text>
</comment>
<feature type="transmembrane region" description="Helical" evidence="1">
    <location>
        <begin position="20"/>
        <end position="37"/>
    </location>
</feature>
<keyword evidence="1" id="KW-0812">Transmembrane</keyword>
<organism evidence="2 3">
    <name type="scientific">Candidatus Buchananbacteria bacterium RIFCSPHIGHO2_01_FULL_39_8</name>
    <dbReference type="NCBI Taxonomy" id="1797533"/>
    <lineage>
        <taxon>Bacteria</taxon>
        <taxon>Candidatus Buchananiibacteriota</taxon>
    </lineage>
</organism>
<dbReference type="Proteomes" id="UP000176241">
    <property type="component" value="Unassembled WGS sequence"/>
</dbReference>
<accession>A0A1G1XYA8</accession>
<feature type="transmembrane region" description="Helical" evidence="1">
    <location>
        <begin position="93"/>
        <end position="112"/>
    </location>
</feature>
<sequence length="157" mass="17455">MYLTIHAAAGALIGNYVNQSLIAFIFGLFSHFLLDLIPHNDGDIPTKGQTVKSLRKLYFNKIIALIYLDICLAIVVAGALFTNNIHFLTRPVIWGMIGSILPDIALISSMFLPKSKILQKFNELHNFLHYSPEKPLPLIPGHLTQLATLILLLVPIV</sequence>
<reference evidence="2 3" key="1">
    <citation type="journal article" date="2016" name="Nat. Commun.">
        <title>Thousands of microbial genomes shed light on interconnected biogeochemical processes in an aquifer system.</title>
        <authorList>
            <person name="Anantharaman K."/>
            <person name="Brown C.T."/>
            <person name="Hug L.A."/>
            <person name="Sharon I."/>
            <person name="Castelle C.J."/>
            <person name="Probst A.J."/>
            <person name="Thomas B.C."/>
            <person name="Singh A."/>
            <person name="Wilkins M.J."/>
            <person name="Karaoz U."/>
            <person name="Brodie E.L."/>
            <person name="Williams K.H."/>
            <person name="Hubbard S.S."/>
            <person name="Banfield J.F."/>
        </authorList>
    </citation>
    <scope>NUCLEOTIDE SEQUENCE [LARGE SCALE GENOMIC DNA]</scope>
</reference>
<evidence type="ECO:0000313" key="3">
    <source>
        <dbReference type="Proteomes" id="UP000176241"/>
    </source>
</evidence>
<feature type="transmembrane region" description="Helical" evidence="1">
    <location>
        <begin position="58"/>
        <end position="81"/>
    </location>
</feature>
<name>A0A1G1XYA8_9BACT</name>
<gene>
    <name evidence="2" type="ORF">A2731_00205</name>
</gene>
<dbReference type="AlphaFoldDB" id="A0A1G1XYA8"/>
<dbReference type="EMBL" id="MHIC01000019">
    <property type="protein sequence ID" value="OGY45049.1"/>
    <property type="molecule type" value="Genomic_DNA"/>
</dbReference>
<evidence type="ECO:0000313" key="2">
    <source>
        <dbReference type="EMBL" id="OGY45049.1"/>
    </source>
</evidence>
<evidence type="ECO:0000256" key="1">
    <source>
        <dbReference type="SAM" id="Phobius"/>
    </source>
</evidence>
<keyword evidence="1" id="KW-1133">Transmembrane helix</keyword>